<dbReference type="STRING" id="22663.A0A218WFS8"/>
<sequence length="780" mass="85605">MAPSLSKESSGISSLVGGCTESVITLDSSGFSANGHVFLTDVPPNVTATPSPYSSDGKSLTSPGCFVGFDAAQPSSYHVAPVGRLRGIRFMSIFRFKVWWTTHWTGSNGRDLERETQIVILESSESGRPYVLLLPLIDGPFRTSIQPGSDDFVDICVESGSTKVTSDGFRAVLYLHAGDNPFTLVKDAMKVARAHLGTFKLLDEKDPPGIVDKFGWCTWDAFYLTVHPQGIWEGVQGLVDGGCPPGLVLIDDGWQSIGHDADPITKEGMNQTVAGEQMPCRLLRFDENYKFRDYVSPKGQAAGSSDKGMGAFIKDLKGEFNTVEYVYVWHAFCGYWGGLRPNVPGLPEATVIQPKLTPGLETTMEDLAVDKIVNNRVGLVAPEIVDQMYNGLHSHLQKVGIDGVKIDVIHLLEMLCEDYGGRVDLAKAYFKALSESVRKHFKGNGVIASMEHCNDFMFLGTEAISLGRVGDDFWCTDPSGDPNGTFWLQGCHMVHCAYNSLWMGNFIHPDWDMFQSTHPCAEFHAASRAISGGPIYVSDFVGKHNFPLLKRLVLPDGTILRCEYYALPTRDCLFVDPLHDGKTMLKIWNLNKYTGVIGAFNCQGGGWSRENRRNQCASQFSHAVTCKTNVKDIEWNSGKNPIPIDGVQTFALYLSQSKRLLLSKPSDEMEITLEPFNFELVTVSPVKELNGSNRVVEFAPIGLVNMLNTGGALQSLRYGDSSVEVGVRGSGEMKVFASVKPKSCEINGKDVAFEYGGLMVTVQVPWSGSSSELSMVEFLF</sequence>
<evidence type="ECO:0000256" key="4">
    <source>
        <dbReference type="ARBA" id="ARBA00022679"/>
    </source>
</evidence>
<dbReference type="Proteomes" id="UP000233551">
    <property type="component" value="Unassembled WGS sequence"/>
</dbReference>
<dbReference type="AlphaFoldDB" id="A0A218WFS8"/>
<dbReference type="EMBL" id="PGOL01000016">
    <property type="protein sequence ID" value="PKI79174.1"/>
    <property type="molecule type" value="Genomic_DNA"/>
</dbReference>
<evidence type="ECO:0000256" key="2">
    <source>
        <dbReference type="ARBA" id="ARBA00012708"/>
    </source>
</evidence>
<evidence type="ECO:0000256" key="6">
    <source>
        <dbReference type="ARBA" id="ARBA00025404"/>
    </source>
</evidence>
<accession>A0A218WFS8</accession>
<evidence type="ECO:0000313" key="11">
    <source>
        <dbReference type="Proteomes" id="UP000233551"/>
    </source>
</evidence>
<evidence type="ECO:0000256" key="5">
    <source>
        <dbReference type="ARBA" id="ARBA00023277"/>
    </source>
</evidence>
<dbReference type="InterPro" id="IPR008811">
    <property type="entry name" value="Glycosyl_hydrolases_36"/>
</dbReference>
<proteinExistence type="inferred from homology"/>
<evidence type="ECO:0000256" key="1">
    <source>
        <dbReference type="ARBA" id="ARBA00007240"/>
    </source>
</evidence>
<evidence type="ECO:0000313" key="8">
    <source>
        <dbReference type="EMBL" id="OWM71516.1"/>
    </source>
</evidence>
<comment type="similarity">
    <text evidence="1">Belongs to the glycosyl hydrolases 36 family.</text>
</comment>
<keyword evidence="5" id="KW-0119">Carbohydrate metabolism</keyword>
<name>A0A218WFS8_PUNGR</name>
<comment type="function">
    <text evidence="6">Transglycosidase operating by a ping-pong reaction mechanism. Involved in the synthesis of raffinose, a major soluble carbohydrate in seeds, roots and tubers.</text>
</comment>
<evidence type="ECO:0000313" key="10">
    <source>
        <dbReference type="Proteomes" id="UP000197138"/>
    </source>
</evidence>
<dbReference type="InterPro" id="IPR013785">
    <property type="entry name" value="Aldolase_TIM"/>
</dbReference>
<organism evidence="8 10">
    <name type="scientific">Punica granatum</name>
    <name type="common">Pomegranate</name>
    <dbReference type="NCBI Taxonomy" id="22663"/>
    <lineage>
        <taxon>Eukaryota</taxon>
        <taxon>Viridiplantae</taxon>
        <taxon>Streptophyta</taxon>
        <taxon>Embryophyta</taxon>
        <taxon>Tracheophyta</taxon>
        <taxon>Spermatophyta</taxon>
        <taxon>Magnoliopsida</taxon>
        <taxon>eudicotyledons</taxon>
        <taxon>Gunneridae</taxon>
        <taxon>Pentapetalae</taxon>
        <taxon>rosids</taxon>
        <taxon>malvids</taxon>
        <taxon>Myrtales</taxon>
        <taxon>Lythraceae</taxon>
        <taxon>Punica</taxon>
    </lineage>
</organism>
<reference evidence="10" key="1">
    <citation type="journal article" date="2017" name="Plant J.">
        <title>The pomegranate (Punica granatum L.) genome and the genomics of punicalagin biosynthesis.</title>
        <authorList>
            <person name="Qin G."/>
            <person name="Xu C."/>
            <person name="Ming R."/>
            <person name="Tang H."/>
            <person name="Guyot R."/>
            <person name="Kramer E.M."/>
            <person name="Hu Y."/>
            <person name="Yi X."/>
            <person name="Qi Y."/>
            <person name="Xu X."/>
            <person name="Gao Z."/>
            <person name="Pan H."/>
            <person name="Jian J."/>
            <person name="Tian Y."/>
            <person name="Yue Z."/>
            <person name="Xu Y."/>
        </authorList>
    </citation>
    <scope>NUCLEOTIDE SEQUENCE [LARGE SCALE GENOMIC DNA]</scope>
    <source>
        <strain evidence="10">cv. Dabenzi</strain>
    </source>
</reference>
<dbReference type="PANTHER" id="PTHR31268:SF14">
    <property type="entry name" value="GALACTINOL--SUCROSE GALACTOSYLTRANSFERASE 5-RELATED"/>
    <property type="match status" value="1"/>
</dbReference>
<dbReference type="EMBL" id="MTKT01004399">
    <property type="protein sequence ID" value="OWM71516.1"/>
    <property type="molecule type" value="Genomic_DNA"/>
</dbReference>
<gene>
    <name evidence="8" type="ORF">CDL15_Pgr005703</name>
    <name evidence="9" type="ORF">CRG98_000466</name>
</gene>
<comment type="caution">
    <text evidence="8">The sequence shown here is derived from an EMBL/GenBank/DDBJ whole genome shotgun (WGS) entry which is preliminary data.</text>
</comment>
<dbReference type="Gene3D" id="3.20.20.70">
    <property type="entry name" value="Aldolase class I"/>
    <property type="match status" value="1"/>
</dbReference>
<evidence type="ECO:0000256" key="3">
    <source>
        <dbReference type="ARBA" id="ARBA00022676"/>
    </source>
</evidence>
<keyword evidence="4" id="KW-0808">Transferase</keyword>
<dbReference type="InterPro" id="IPR017853">
    <property type="entry name" value="GH"/>
</dbReference>
<dbReference type="PANTHER" id="PTHR31268">
    <property type="match status" value="1"/>
</dbReference>
<keyword evidence="3" id="KW-0328">Glycosyltransferase</keyword>
<dbReference type="GO" id="GO:0047274">
    <property type="term" value="F:galactinol-sucrose galactosyltransferase activity"/>
    <property type="evidence" value="ECO:0007669"/>
    <property type="project" value="UniProtKB-EC"/>
</dbReference>
<dbReference type="Pfam" id="PF05691">
    <property type="entry name" value="Raffinose_syn"/>
    <property type="match status" value="1"/>
</dbReference>
<protein>
    <recommendedName>
        <fullName evidence="2">galactinol--sucrose galactosyltransferase</fullName>
        <ecNumber evidence="2">2.4.1.82</ecNumber>
    </recommendedName>
</protein>
<reference evidence="8" key="2">
    <citation type="submission" date="2017-06" db="EMBL/GenBank/DDBJ databases">
        <title>The pomegranate genome and the genomics of punicalagin biosynthesis.</title>
        <authorList>
            <person name="Xu C."/>
        </authorList>
    </citation>
    <scope>NUCLEOTIDE SEQUENCE [LARGE SCALE GENOMIC DNA]</scope>
    <source>
        <tissue evidence="8">Fresh leaf</tissue>
    </source>
</reference>
<dbReference type="Proteomes" id="UP000197138">
    <property type="component" value="Unassembled WGS sequence"/>
</dbReference>
<evidence type="ECO:0000256" key="7">
    <source>
        <dbReference type="ARBA" id="ARBA00049426"/>
    </source>
</evidence>
<dbReference type="PROSITE" id="PS51257">
    <property type="entry name" value="PROKAR_LIPOPROTEIN"/>
    <property type="match status" value="1"/>
</dbReference>
<dbReference type="OrthoDB" id="4664297at2759"/>
<dbReference type="SUPFAM" id="SSF51445">
    <property type="entry name" value="(Trans)glycosidases"/>
    <property type="match status" value="1"/>
</dbReference>
<comment type="catalytic activity">
    <reaction evidence="7">
        <text>alpha-D-galactosyl-(1-&gt;3)-1D-myo-inositol + sucrose = raffinose + myo-inositol</text>
        <dbReference type="Rhea" id="RHEA:20161"/>
        <dbReference type="ChEBI" id="CHEBI:16634"/>
        <dbReference type="ChEBI" id="CHEBI:17268"/>
        <dbReference type="ChEBI" id="CHEBI:17505"/>
        <dbReference type="ChEBI" id="CHEBI:17992"/>
        <dbReference type="EC" id="2.4.1.82"/>
    </reaction>
</comment>
<reference evidence="9 11" key="3">
    <citation type="submission" date="2017-11" db="EMBL/GenBank/DDBJ databases">
        <title>De-novo sequencing of pomegranate (Punica granatum L.) genome.</title>
        <authorList>
            <person name="Akparov Z."/>
            <person name="Amiraslanov A."/>
            <person name="Hajiyeva S."/>
            <person name="Abbasov M."/>
            <person name="Kaur K."/>
            <person name="Hamwieh A."/>
            <person name="Solovyev V."/>
            <person name="Salamov A."/>
            <person name="Braich B."/>
            <person name="Kosarev P."/>
            <person name="Mahmoud A."/>
            <person name="Hajiyev E."/>
            <person name="Babayeva S."/>
            <person name="Izzatullayeva V."/>
            <person name="Mammadov A."/>
            <person name="Mammadov A."/>
            <person name="Sharifova S."/>
            <person name="Ojaghi J."/>
            <person name="Eynullazada K."/>
            <person name="Bayramov B."/>
            <person name="Abdulazimova A."/>
            <person name="Shahmuradov I."/>
        </authorList>
    </citation>
    <scope>NUCLEOTIDE SEQUENCE [LARGE SCALE GENOMIC DNA]</scope>
    <source>
        <strain evidence="9">AG2017</strain>
        <strain evidence="11">cv. AG2017</strain>
        <tissue evidence="9">Leaf</tissue>
    </source>
</reference>
<dbReference type="EC" id="2.4.1.82" evidence="2"/>
<dbReference type="GeneID" id="116196772"/>
<dbReference type="FunFam" id="3.20.20.70:FF:000311">
    <property type="entry name" value="Probable galactinol--sucrose galactosyltransferase 5"/>
    <property type="match status" value="1"/>
</dbReference>
<evidence type="ECO:0000313" key="9">
    <source>
        <dbReference type="EMBL" id="PKI79174.1"/>
    </source>
</evidence>
<keyword evidence="11" id="KW-1185">Reference proteome</keyword>